<sequence>MRSLPILLIALALLPLSAARQCYQGKSYNGDTSALQEVTCPAGHNHCGKFGASVGDQSEHTHQCVWCTAIDTCHEERLGGVTGTMCCCSTDFCNPAPSTPSLLLPSLAALAAVLAAHF</sequence>
<evidence type="ECO:0000313" key="2">
    <source>
        <dbReference type="Proteomes" id="UP000005239"/>
    </source>
</evidence>
<proteinExistence type="predicted"/>
<reference evidence="2" key="1">
    <citation type="journal article" date="2008" name="Nat. Genet.">
        <title>The Pristionchus pacificus genome provides a unique perspective on nematode lifestyle and parasitism.</title>
        <authorList>
            <person name="Dieterich C."/>
            <person name="Clifton S.W."/>
            <person name="Schuster L.N."/>
            <person name="Chinwalla A."/>
            <person name="Delehaunty K."/>
            <person name="Dinkelacker I."/>
            <person name="Fulton L."/>
            <person name="Fulton R."/>
            <person name="Godfrey J."/>
            <person name="Minx P."/>
            <person name="Mitreva M."/>
            <person name="Roeseler W."/>
            <person name="Tian H."/>
            <person name="Witte H."/>
            <person name="Yang S.P."/>
            <person name="Wilson R.K."/>
            <person name="Sommer R.J."/>
        </authorList>
    </citation>
    <scope>NUCLEOTIDE SEQUENCE [LARGE SCALE GENOMIC DNA]</scope>
    <source>
        <strain evidence="2">PS312</strain>
    </source>
</reference>
<accession>A0A8R1YAH9</accession>
<organism evidence="1 2">
    <name type="scientific">Pristionchus pacificus</name>
    <name type="common">Parasitic nematode worm</name>
    <dbReference type="NCBI Taxonomy" id="54126"/>
    <lineage>
        <taxon>Eukaryota</taxon>
        <taxon>Metazoa</taxon>
        <taxon>Ecdysozoa</taxon>
        <taxon>Nematoda</taxon>
        <taxon>Chromadorea</taxon>
        <taxon>Rhabditida</taxon>
        <taxon>Rhabditina</taxon>
        <taxon>Diplogasteromorpha</taxon>
        <taxon>Diplogasteroidea</taxon>
        <taxon>Neodiplogasteridae</taxon>
        <taxon>Pristionchus</taxon>
    </lineage>
</organism>
<dbReference type="InterPro" id="IPR045860">
    <property type="entry name" value="Snake_toxin-like_sf"/>
</dbReference>
<gene>
    <name evidence="1" type="primary">WBGene00094150</name>
</gene>
<dbReference type="SUPFAM" id="SSF57302">
    <property type="entry name" value="Snake toxin-like"/>
    <property type="match status" value="1"/>
</dbReference>
<dbReference type="Proteomes" id="UP000005239">
    <property type="component" value="Unassembled WGS sequence"/>
</dbReference>
<keyword evidence="2" id="KW-1185">Reference proteome</keyword>
<dbReference type="PANTHER" id="PTHR34721">
    <property type="entry name" value="PROTEIN CBG09734"/>
    <property type="match status" value="1"/>
</dbReference>
<dbReference type="PANTHER" id="PTHR34721:SF3">
    <property type="entry name" value="ACTIVIN_RECP DOMAIN-CONTAINING PROTEIN-RELATED"/>
    <property type="match status" value="1"/>
</dbReference>
<protein>
    <submittedName>
        <fullName evidence="1">Uncharacterized protein</fullName>
    </submittedName>
</protein>
<dbReference type="EnsemblMetazoa" id="PPA04596.1">
    <property type="protein sequence ID" value="PPA04596.1"/>
    <property type="gene ID" value="WBGene00094150"/>
</dbReference>
<evidence type="ECO:0000313" key="1">
    <source>
        <dbReference type="EnsemblMetazoa" id="PPA04596.1"/>
    </source>
</evidence>
<reference evidence="1" key="2">
    <citation type="submission" date="2022-06" db="UniProtKB">
        <authorList>
            <consortium name="EnsemblMetazoa"/>
        </authorList>
    </citation>
    <scope>IDENTIFICATION</scope>
    <source>
        <strain evidence="1">PS312</strain>
    </source>
</reference>
<name>A0A454Y0K6_PRIPA</name>
<dbReference type="AlphaFoldDB" id="A0A454Y0K6"/>
<accession>A0A454Y0K6</accession>